<reference evidence="2" key="1">
    <citation type="submission" date="2023-06" db="EMBL/GenBank/DDBJ databases">
        <title>Genome-scale phylogeny and comparative genomics of the fungal order Sordariales.</title>
        <authorList>
            <consortium name="Lawrence Berkeley National Laboratory"/>
            <person name="Hensen N."/>
            <person name="Bonometti L."/>
            <person name="Westerberg I."/>
            <person name="Brannstrom I.O."/>
            <person name="Guillou S."/>
            <person name="Cros-Aarteil S."/>
            <person name="Calhoun S."/>
            <person name="Haridas S."/>
            <person name="Kuo A."/>
            <person name="Mondo S."/>
            <person name="Pangilinan J."/>
            <person name="Riley R."/>
            <person name="Labutti K."/>
            <person name="Andreopoulos B."/>
            <person name="Lipzen A."/>
            <person name="Chen C."/>
            <person name="Yanf M."/>
            <person name="Daum C."/>
            <person name="Ng V."/>
            <person name="Clum A."/>
            <person name="Steindorff A."/>
            <person name="Ohm R."/>
            <person name="Martin F."/>
            <person name="Silar P."/>
            <person name="Natvig D."/>
            <person name="Lalanne C."/>
            <person name="Gautier V."/>
            <person name="Ament-Velasquez S.L."/>
            <person name="Kruys A."/>
            <person name="Hutchinson M.I."/>
            <person name="Powell A.J."/>
            <person name="Barry K."/>
            <person name="Miller A.N."/>
            <person name="Grigoriev I.V."/>
            <person name="Debuchy R."/>
            <person name="Gladieux P."/>
            <person name="Thoren M.H."/>
            <person name="Johannesson H."/>
        </authorList>
    </citation>
    <scope>NUCLEOTIDE SEQUENCE</scope>
    <source>
        <strain evidence="2">SMH4607-1</strain>
    </source>
</reference>
<dbReference type="Proteomes" id="UP001172102">
    <property type="component" value="Unassembled WGS sequence"/>
</dbReference>
<comment type="caution">
    <text evidence="2">The sequence shown here is derived from an EMBL/GenBank/DDBJ whole genome shotgun (WGS) entry which is preliminary data.</text>
</comment>
<feature type="region of interest" description="Disordered" evidence="1">
    <location>
        <begin position="182"/>
        <end position="201"/>
    </location>
</feature>
<name>A0AA40DZ40_9PEZI</name>
<dbReference type="AlphaFoldDB" id="A0AA40DZ40"/>
<evidence type="ECO:0000256" key="1">
    <source>
        <dbReference type="SAM" id="MobiDB-lite"/>
    </source>
</evidence>
<gene>
    <name evidence="2" type="ORF">B0H67DRAFT_210802</name>
</gene>
<keyword evidence="3" id="KW-1185">Reference proteome</keyword>
<evidence type="ECO:0000313" key="2">
    <source>
        <dbReference type="EMBL" id="KAK0721010.1"/>
    </source>
</evidence>
<organism evidence="2 3">
    <name type="scientific">Lasiosphaeris hirsuta</name>
    <dbReference type="NCBI Taxonomy" id="260670"/>
    <lineage>
        <taxon>Eukaryota</taxon>
        <taxon>Fungi</taxon>
        <taxon>Dikarya</taxon>
        <taxon>Ascomycota</taxon>
        <taxon>Pezizomycotina</taxon>
        <taxon>Sordariomycetes</taxon>
        <taxon>Sordariomycetidae</taxon>
        <taxon>Sordariales</taxon>
        <taxon>Lasiosphaeriaceae</taxon>
        <taxon>Lasiosphaeris</taxon>
    </lineage>
</organism>
<evidence type="ECO:0000313" key="3">
    <source>
        <dbReference type="Proteomes" id="UP001172102"/>
    </source>
</evidence>
<sequence length="201" mass="22309">MARLRCPPHGLAPLCVLRPAPHDSPEFPSTSYRGRRVWLPRRAQNGQLKKSVLGPIRLPYEQGPPPRGQPLIEGPLVFSTNARPRYQSSMTRRAILPPIMACAAKARRTTEPPHHAQPGNDTRASQGAVGRASIPFPILYHNHTATRPSTPPKITYPYKQFAPGPSSLAHLISRVEEWLTRPRASKVRPAEMSEERGFEAG</sequence>
<feature type="region of interest" description="Disordered" evidence="1">
    <location>
        <begin position="108"/>
        <end position="127"/>
    </location>
</feature>
<feature type="compositionally biased region" description="Basic and acidic residues" evidence="1">
    <location>
        <begin position="188"/>
        <end position="201"/>
    </location>
</feature>
<protein>
    <submittedName>
        <fullName evidence="2">Uncharacterized protein</fullName>
    </submittedName>
</protein>
<accession>A0AA40DZ40</accession>
<proteinExistence type="predicted"/>
<dbReference type="EMBL" id="JAUKUA010000003">
    <property type="protein sequence ID" value="KAK0721010.1"/>
    <property type="molecule type" value="Genomic_DNA"/>
</dbReference>